<feature type="transmembrane region" description="Helical" evidence="2">
    <location>
        <begin position="961"/>
        <end position="979"/>
    </location>
</feature>
<accession>A0A813NYP5</accession>
<keyword evidence="1" id="KW-0732">Signal</keyword>
<organism evidence="4 5">
    <name type="scientific">Adineta ricciae</name>
    <name type="common">Rotifer</name>
    <dbReference type="NCBI Taxonomy" id="249248"/>
    <lineage>
        <taxon>Eukaryota</taxon>
        <taxon>Metazoa</taxon>
        <taxon>Spiralia</taxon>
        <taxon>Gnathifera</taxon>
        <taxon>Rotifera</taxon>
        <taxon>Eurotatoria</taxon>
        <taxon>Bdelloidea</taxon>
        <taxon>Adinetida</taxon>
        <taxon>Adinetidae</taxon>
        <taxon>Adineta</taxon>
    </lineage>
</organism>
<dbReference type="InterPro" id="IPR013517">
    <property type="entry name" value="FG-GAP"/>
</dbReference>
<feature type="domain" description="DED" evidence="3">
    <location>
        <begin position="9"/>
        <end position="79"/>
    </location>
</feature>
<feature type="transmembrane region" description="Helical" evidence="2">
    <location>
        <begin position="860"/>
        <end position="881"/>
    </location>
</feature>
<feature type="transmembrane region" description="Helical" evidence="2">
    <location>
        <begin position="478"/>
        <end position="496"/>
    </location>
</feature>
<evidence type="ECO:0000259" key="3">
    <source>
        <dbReference type="PROSITE" id="PS50168"/>
    </source>
</evidence>
<protein>
    <recommendedName>
        <fullName evidence="3">DED domain-containing protein</fullName>
    </recommendedName>
</protein>
<keyword evidence="2" id="KW-0472">Membrane</keyword>
<feature type="transmembrane region" description="Helical" evidence="2">
    <location>
        <begin position="149"/>
        <end position="167"/>
    </location>
</feature>
<sequence>MSKINNHLDLRTELIPIQADLSQNDRYSLHFALEEDVPRALHDDSTFAGTLRVLNALFGKSFISDDDVDYLVKLFAKINGPVAMKFDFENKSSLCKTPFGRMNMKIYLQWLYKKISNYNLFILEENDYDDDNTKDPTVLLKHQKYKTRLYVVLLMVCLYLLFYVTLLNVESKTILISGVTLETFNELYSEYNQTLSCPCRTSTIPYKSFVFINVTIHPVCSSIFIDSQWVDRLYLENASLYGVWDFRTTAYYQFQLLSTLCSFAKDNIDQIQNDINNTDFVSIELICEAEVHRQVNDLVDFRKSHFSRLAMSFLNYWNTISQEHYLVSALGTNWITEIVDNFAPNKANSVIPATFAPPSKVRFPFERRSVMEPMPNSKLIKGFFAGCTPLEALLESTLDCLYDHKCIQLLLHAFPKLNQLNISWSDSILSTKNENISINNYFKALFVTNWSLNVDHPTYFHQCSPSTCTYTVKDQMNLSYTITLLISLYGGVIIILRFVASCSICALCLFASLSSTTTTVIELNPSLSTFQSLDVKYSTELQCPCSNQAIPHQSFISFSPILHQICRSSFVLDDWITILKALLHRVANTSWSTLAYMQFAILSHLCQLANETINDAIDQYLLQFFIASSALNEANFYLQLNTSLTQLYQSTFYNFDLLKDVVHLIMQIDQPCMGDIIWSQNEVHSDFMMHTLINETNGHTLQVQFILNGIKEMSSRRFICICAINPNCGDTAHIYNSAWTNYGKDDIYNIPGWMQGCFTLDSLLLSTFQLVYMNSDDFLNFMNHIQLGETGLGKISSPFRLQPLFYDPKTSHYPPNTSISTIIKELMIEQWNPSLTYEQFYKSCAPNYCSYPEKIRNNNFIGVIIILISMISSIVIVLKLLTPRLVQAIFKILARFNKTTRQTQPVLAPRRSLDQLKTWIRHLIKLLRSTLVTLNIFPLRDLGSHRDRETAKRYGQWATRLYILLLIASHTILIFYTIVQQRTSRTTYLKPDLFYYNHLREIYGDQLKCSCSQIASTYDRFVKIEPIFHSVCRSNFVSEEWRLGLVNGLVPNFTVFNRRDYRRFLPAHLYYLQKLCNISEQSVQHSINEFLTSLLVTVELLPKNQFDNHLNATIEQSKSRAPILVSRLLSFIQSLSHGNALISTYETNFEYILPANKIYNSYLPTQGIVYDDQCSCGKSPTCTTQAVFIEGNPLRNFSVHGMKMGCTPSESFLASTLQCFYNQSCLDLIQTHTNYNFSITPLQTSNGSFSQNTTIDELKINLFIENWSMDVNYSSYYEQCSPSICFYISVQRFNIFSIIAAVLGLQGGLSIVLKWICPKLIRIGFWIYNKRKNPANSIGATDSIADSSHINSNSDENKTTPTNSICHRLFIKVTFTIILFLCISGGFLLFSVQYIRRDSLPTASIDNRSNSTIMPMSSTTSEPICPPKFNRLSMNVLCLGSLRDLATVVDVNNDSRVDLILVCIENDTINVLLSNGDGTFQTPIVYLFELSKVVDIHVGDINNDTRLDLVLVYNTYVLNVVPIFGNGNGTFQTQHRQSISTNHYISHSILADLNQDNQLDIILTGLREYIDIYFGDGTGNFSLQSKLFAGRRSSPGKIFLPNFNEDNHLDIAVMDYHSAFMHVFFGSNHGSFHLHQWFFTSMNFQHSNIVHGNFRRDNQSDIVFLRSWTNTIFMSYRYSNGSFHAREQIVLESELRSESAVVSDLNGDNYPDIIVTSLSPYMIHGFLGDGNGNFRAHTIYSNEIGSDEVWTDVKDFNNDNCQDIISVTDGLKTIDIFLNTCHCFT</sequence>
<dbReference type="GO" id="GO:0042981">
    <property type="term" value="P:regulation of apoptotic process"/>
    <property type="evidence" value="ECO:0007669"/>
    <property type="project" value="InterPro"/>
</dbReference>
<dbReference type="InterPro" id="IPR001875">
    <property type="entry name" value="DED_dom"/>
</dbReference>
<keyword evidence="2" id="KW-1133">Transmembrane helix</keyword>
<dbReference type="Gene3D" id="2.130.10.130">
    <property type="entry name" value="Integrin alpha, N-terminal"/>
    <property type="match status" value="2"/>
</dbReference>
<reference evidence="4" key="1">
    <citation type="submission" date="2021-02" db="EMBL/GenBank/DDBJ databases">
        <authorList>
            <person name="Nowell W R."/>
        </authorList>
    </citation>
    <scope>NUCLEOTIDE SEQUENCE</scope>
</reference>
<evidence type="ECO:0000256" key="1">
    <source>
        <dbReference type="ARBA" id="ARBA00022729"/>
    </source>
</evidence>
<name>A0A813NYP5_ADIRI</name>
<evidence type="ECO:0000313" key="4">
    <source>
        <dbReference type="EMBL" id="CAF0745076.1"/>
    </source>
</evidence>
<feature type="transmembrane region" description="Helical" evidence="2">
    <location>
        <begin position="1293"/>
        <end position="1313"/>
    </location>
</feature>
<feature type="transmembrane region" description="Helical" evidence="2">
    <location>
        <begin position="1369"/>
        <end position="1390"/>
    </location>
</feature>
<dbReference type="Proteomes" id="UP000663828">
    <property type="component" value="Unassembled WGS sequence"/>
</dbReference>
<keyword evidence="2" id="KW-0812">Transmembrane</keyword>
<gene>
    <name evidence="4" type="ORF">XAT740_LOCUS111</name>
</gene>
<dbReference type="EMBL" id="CAJNOR010000003">
    <property type="protein sequence ID" value="CAF0745076.1"/>
    <property type="molecule type" value="Genomic_DNA"/>
</dbReference>
<dbReference type="Pfam" id="PF13517">
    <property type="entry name" value="FG-GAP_3"/>
    <property type="match status" value="2"/>
</dbReference>
<dbReference type="InterPro" id="IPR028994">
    <property type="entry name" value="Integrin_alpha_N"/>
</dbReference>
<evidence type="ECO:0000313" key="5">
    <source>
        <dbReference type="Proteomes" id="UP000663828"/>
    </source>
</evidence>
<comment type="caution">
    <text evidence="4">The sequence shown here is derived from an EMBL/GenBank/DDBJ whole genome shotgun (WGS) entry which is preliminary data.</text>
</comment>
<dbReference type="PROSITE" id="PS50168">
    <property type="entry name" value="DED"/>
    <property type="match status" value="1"/>
</dbReference>
<proteinExistence type="predicted"/>
<dbReference type="PANTHER" id="PTHR44103">
    <property type="entry name" value="PROPROTEIN CONVERTASE P"/>
    <property type="match status" value="1"/>
</dbReference>
<keyword evidence="5" id="KW-1185">Reference proteome</keyword>
<dbReference type="SUPFAM" id="SSF69318">
    <property type="entry name" value="Integrin alpha N-terminal domain"/>
    <property type="match status" value="1"/>
</dbReference>
<evidence type="ECO:0000256" key="2">
    <source>
        <dbReference type="SAM" id="Phobius"/>
    </source>
</evidence>
<dbReference type="PANTHER" id="PTHR44103:SF1">
    <property type="entry name" value="PROPROTEIN CONVERTASE P"/>
    <property type="match status" value="1"/>
</dbReference>